<dbReference type="RefSeq" id="XP_062659437.1">
    <property type="nucleotide sequence ID" value="XM_062798559.1"/>
</dbReference>
<feature type="compositionally biased region" description="Low complexity" evidence="1">
    <location>
        <begin position="234"/>
        <end position="248"/>
    </location>
</feature>
<sequence length="292" mass="32362">MKIFHRNSGPGRPEANGEGWPRGALAWEGWTIATGQERAQGDGREVPWPRRRAHDQLSLFVGVGACRASMPGWQQQPCWAFLTSPERQAGAVAPSYDWLNPAHTFHSARLRTVKVPFLDGRYEHRSCMSFQRSRIMHSPLGRLCEHRSEHNFLRMPAKYHNILTPCRTAMSTMSAMSARSCSFTNPTSNFQIPSSTARICHRTYHRKIDTQRIQPDEVSPSAPSLHDHDDGTHTGNSALTGTGTGTSTGDRDRGRPRPGNLEPHTAGVNPSETPSRSAPRRTAAMPCAVHVS</sequence>
<evidence type="ECO:0000256" key="1">
    <source>
        <dbReference type="SAM" id="MobiDB-lite"/>
    </source>
</evidence>
<dbReference type="AlphaFoldDB" id="A0AAE0LSJ5"/>
<gene>
    <name evidence="2" type="ORF">B0H64DRAFT_159047</name>
</gene>
<comment type="caution">
    <text evidence="2">The sequence shown here is derived from an EMBL/GenBank/DDBJ whole genome shotgun (WGS) entry which is preliminary data.</text>
</comment>
<feature type="region of interest" description="Disordered" evidence="1">
    <location>
        <begin position="1"/>
        <end position="21"/>
    </location>
</feature>
<evidence type="ECO:0000313" key="3">
    <source>
        <dbReference type="Proteomes" id="UP001278766"/>
    </source>
</evidence>
<evidence type="ECO:0000313" key="2">
    <source>
        <dbReference type="EMBL" id="KAK3295923.1"/>
    </source>
</evidence>
<reference evidence="2" key="2">
    <citation type="submission" date="2023-06" db="EMBL/GenBank/DDBJ databases">
        <authorList>
            <consortium name="Lawrence Berkeley National Laboratory"/>
            <person name="Haridas S."/>
            <person name="Hensen N."/>
            <person name="Bonometti L."/>
            <person name="Westerberg I."/>
            <person name="Brannstrom I.O."/>
            <person name="Guillou S."/>
            <person name="Cros-Aarteil S."/>
            <person name="Calhoun S."/>
            <person name="Kuo A."/>
            <person name="Mondo S."/>
            <person name="Pangilinan J."/>
            <person name="Riley R."/>
            <person name="Labutti K."/>
            <person name="Andreopoulos B."/>
            <person name="Lipzen A."/>
            <person name="Chen C."/>
            <person name="Yanf M."/>
            <person name="Daum C."/>
            <person name="Ng V."/>
            <person name="Clum A."/>
            <person name="Steindorff A."/>
            <person name="Ohm R."/>
            <person name="Martin F."/>
            <person name="Silar P."/>
            <person name="Natvig D."/>
            <person name="Lalanne C."/>
            <person name="Gautier V."/>
            <person name="Ament-Velasquez S.L."/>
            <person name="Kruys A."/>
            <person name="Hutchinson M.I."/>
            <person name="Powell A.J."/>
            <person name="Barry K."/>
            <person name="Miller A.N."/>
            <person name="Grigoriev I.V."/>
            <person name="Debuchy R."/>
            <person name="Gladieux P."/>
            <person name="Thoren M.H."/>
            <person name="Johannesson H."/>
        </authorList>
    </citation>
    <scope>NUCLEOTIDE SEQUENCE</scope>
    <source>
        <strain evidence="2">CBS 168.71</strain>
    </source>
</reference>
<accession>A0AAE0LSJ5</accession>
<organism evidence="2 3">
    <name type="scientific">Chaetomium fimeti</name>
    <dbReference type="NCBI Taxonomy" id="1854472"/>
    <lineage>
        <taxon>Eukaryota</taxon>
        <taxon>Fungi</taxon>
        <taxon>Dikarya</taxon>
        <taxon>Ascomycota</taxon>
        <taxon>Pezizomycotina</taxon>
        <taxon>Sordariomycetes</taxon>
        <taxon>Sordariomycetidae</taxon>
        <taxon>Sordariales</taxon>
        <taxon>Chaetomiaceae</taxon>
        <taxon>Chaetomium</taxon>
    </lineage>
</organism>
<dbReference type="GeneID" id="87835507"/>
<dbReference type="EMBL" id="JAUEPN010000004">
    <property type="protein sequence ID" value="KAK3295923.1"/>
    <property type="molecule type" value="Genomic_DNA"/>
</dbReference>
<proteinExistence type="predicted"/>
<name>A0AAE0LSJ5_9PEZI</name>
<reference evidence="2" key="1">
    <citation type="journal article" date="2023" name="Mol. Phylogenet. Evol.">
        <title>Genome-scale phylogeny and comparative genomics of the fungal order Sordariales.</title>
        <authorList>
            <person name="Hensen N."/>
            <person name="Bonometti L."/>
            <person name="Westerberg I."/>
            <person name="Brannstrom I.O."/>
            <person name="Guillou S."/>
            <person name="Cros-Aarteil S."/>
            <person name="Calhoun S."/>
            <person name="Haridas S."/>
            <person name="Kuo A."/>
            <person name="Mondo S."/>
            <person name="Pangilinan J."/>
            <person name="Riley R."/>
            <person name="LaButti K."/>
            <person name="Andreopoulos B."/>
            <person name="Lipzen A."/>
            <person name="Chen C."/>
            <person name="Yan M."/>
            <person name="Daum C."/>
            <person name="Ng V."/>
            <person name="Clum A."/>
            <person name="Steindorff A."/>
            <person name="Ohm R.A."/>
            <person name="Martin F."/>
            <person name="Silar P."/>
            <person name="Natvig D.O."/>
            <person name="Lalanne C."/>
            <person name="Gautier V."/>
            <person name="Ament-Velasquez S.L."/>
            <person name="Kruys A."/>
            <person name="Hutchinson M.I."/>
            <person name="Powell A.J."/>
            <person name="Barry K."/>
            <person name="Miller A.N."/>
            <person name="Grigoriev I.V."/>
            <person name="Debuchy R."/>
            <person name="Gladieux P."/>
            <person name="Hiltunen Thoren M."/>
            <person name="Johannesson H."/>
        </authorList>
    </citation>
    <scope>NUCLEOTIDE SEQUENCE</scope>
    <source>
        <strain evidence="2">CBS 168.71</strain>
    </source>
</reference>
<dbReference type="Proteomes" id="UP001278766">
    <property type="component" value="Unassembled WGS sequence"/>
</dbReference>
<feature type="region of interest" description="Disordered" evidence="1">
    <location>
        <begin position="206"/>
        <end position="292"/>
    </location>
</feature>
<protein>
    <submittedName>
        <fullName evidence="2">Uncharacterized protein</fullName>
    </submittedName>
</protein>
<keyword evidence="3" id="KW-1185">Reference proteome</keyword>